<feature type="chain" id="PRO_5014124106" description="pectin lyase" evidence="15">
    <location>
        <begin position="21"/>
        <end position="375"/>
    </location>
</feature>
<evidence type="ECO:0000256" key="4">
    <source>
        <dbReference type="ARBA" id="ARBA00022729"/>
    </source>
</evidence>
<dbReference type="SMART" id="SM00656">
    <property type="entry name" value="Amb_all"/>
    <property type="match status" value="1"/>
</dbReference>
<dbReference type="InterPro" id="IPR012334">
    <property type="entry name" value="Pectin_lyas_fold"/>
</dbReference>
<keyword evidence="8" id="KW-0961">Cell wall biogenesis/degradation</keyword>
<evidence type="ECO:0000256" key="3">
    <source>
        <dbReference type="ARBA" id="ARBA00022525"/>
    </source>
</evidence>
<dbReference type="VEuPathDB" id="FungiDB:P170DRAFT_452486"/>
<evidence type="ECO:0000256" key="7">
    <source>
        <dbReference type="ARBA" id="ARBA00023277"/>
    </source>
</evidence>
<keyword evidence="9 13" id="KW-0624">Polysaccharide degradation</keyword>
<dbReference type="PANTHER" id="PTHR31683">
    <property type="entry name" value="PECTATE LYASE 18-RELATED"/>
    <property type="match status" value="1"/>
</dbReference>
<protein>
    <recommendedName>
        <fullName evidence="12">pectin lyase</fullName>
        <ecNumber evidence="12">4.2.2.10</ecNumber>
    </recommendedName>
</protein>
<evidence type="ECO:0000256" key="1">
    <source>
        <dbReference type="ARBA" id="ARBA00004613"/>
    </source>
</evidence>
<accession>A0A2I2GPV4</accession>
<evidence type="ECO:0000256" key="15">
    <source>
        <dbReference type="SAM" id="SignalP"/>
    </source>
</evidence>
<evidence type="ECO:0000256" key="14">
    <source>
        <dbReference type="SAM" id="MobiDB-lite"/>
    </source>
</evidence>
<proteinExistence type="inferred from homology"/>
<comment type="subcellular location">
    <subcellularLocation>
        <location evidence="1 13">Secreted</location>
    </subcellularLocation>
</comment>
<keyword evidence="4 15" id="KW-0732">Signal</keyword>
<keyword evidence="5" id="KW-1015">Disulfide bond</keyword>
<evidence type="ECO:0000313" key="17">
    <source>
        <dbReference type="EMBL" id="PLB54907.1"/>
    </source>
</evidence>
<evidence type="ECO:0000256" key="11">
    <source>
        <dbReference type="ARBA" id="ARBA00037631"/>
    </source>
</evidence>
<dbReference type="InterPro" id="IPR002022">
    <property type="entry name" value="Pec_lyase"/>
</dbReference>
<dbReference type="SUPFAM" id="SSF51126">
    <property type="entry name" value="Pectin lyase-like"/>
    <property type="match status" value="1"/>
</dbReference>
<reference evidence="17 18" key="1">
    <citation type="submission" date="2016-12" db="EMBL/GenBank/DDBJ databases">
        <title>The genomes of Aspergillus section Nigri reveals drivers in fungal speciation.</title>
        <authorList>
            <consortium name="DOE Joint Genome Institute"/>
            <person name="Vesth T.C."/>
            <person name="Nybo J."/>
            <person name="Theobald S."/>
            <person name="Brandl J."/>
            <person name="Frisvad J.C."/>
            <person name="Nielsen K.F."/>
            <person name="Lyhne E.K."/>
            <person name="Kogle M.E."/>
            <person name="Kuo A."/>
            <person name="Riley R."/>
            <person name="Clum A."/>
            <person name="Nolan M."/>
            <person name="Lipzen A."/>
            <person name="Salamov A."/>
            <person name="Henrissat B."/>
            <person name="Wiebenga A."/>
            <person name="De Vries R.P."/>
            <person name="Grigoriev I.V."/>
            <person name="Mortensen U.H."/>
            <person name="Andersen M.R."/>
            <person name="Baker S.E."/>
        </authorList>
    </citation>
    <scope>NUCLEOTIDE SEQUENCE [LARGE SCALE GENOMIC DNA]</scope>
    <source>
        <strain evidence="17 18">IBT 23096</strain>
    </source>
</reference>
<organism evidence="17 18">
    <name type="scientific">Aspergillus steynii IBT 23096</name>
    <dbReference type="NCBI Taxonomy" id="1392250"/>
    <lineage>
        <taxon>Eukaryota</taxon>
        <taxon>Fungi</taxon>
        <taxon>Dikarya</taxon>
        <taxon>Ascomycota</taxon>
        <taxon>Pezizomycotina</taxon>
        <taxon>Eurotiomycetes</taxon>
        <taxon>Eurotiomycetidae</taxon>
        <taxon>Eurotiales</taxon>
        <taxon>Aspergillaceae</taxon>
        <taxon>Aspergillus</taxon>
        <taxon>Aspergillus subgen. Circumdati</taxon>
    </lineage>
</organism>
<gene>
    <name evidence="17" type="ORF">P170DRAFT_452486</name>
</gene>
<comment type="caution">
    <text evidence="17">The sequence shown here is derived from an EMBL/GenBank/DDBJ whole genome shotgun (WGS) entry which is preliminary data.</text>
</comment>
<evidence type="ECO:0000313" key="18">
    <source>
        <dbReference type="Proteomes" id="UP000234275"/>
    </source>
</evidence>
<dbReference type="GO" id="GO:0005576">
    <property type="term" value="C:extracellular region"/>
    <property type="evidence" value="ECO:0007669"/>
    <property type="project" value="UniProtKB-SubCell"/>
</dbReference>
<dbReference type="InterPro" id="IPR045032">
    <property type="entry name" value="PEL"/>
</dbReference>
<dbReference type="GeneID" id="36558977"/>
<evidence type="ECO:0000256" key="12">
    <source>
        <dbReference type="ARBA" id="ARBA00039082"/>
    </source>
</evidence>
<evidence type="ECO:0000256" key="9">
    <source>
        <dbReference type="ARBA" id="ARBA00023326"/>
    </source>
</evidence>
<dbReference type="Proteomes" id="UP000234275">
    <property type="component" value="Unassembled WGS sequence"/>
</dbReference>
<feature type="signal peptide" evidence="15">
    <location>
        <begin position="1"/>
        <end position="20"/>
    </location>
</feature>
<dbReference type="GO" id="GO:0000272">
    <property type="term" value="P:polysaccharide catabolic process"/>
    <property type="evidence" value="ECO:0007669"/>
    <property type="project" value="UniProtKB-KW"/>
</dbReference>
<sequence>MKLLSTSLAALLGLAHLGAAQKVSGAAQGFASGVTGGGDAEGQEPSDIDQLKEWLTDDTPRVILLSKEYDFTESEGTDSGNVCASWGEGESCQKIIQDDCGSDPASTGTWYKAAKTPIDVASDKTLLGVGDSAAIKGKGLRFRGDVSNIIVQNIHVTDLNPEYVWGGDAITFDGADQIWIDHVTTARPGRQHYVFGFNPSKRITLSNNFIDGESPYSTGCGDKHHYWTFEMVGEDDQITLQNNYIFSTAGRSPALSGGTLLHAVNNVWEDNNGHALEGGDDGARGIFEGNAFISVNQVIGDYAGRIFTAPESALDQCQSALGRACEANVVSDSNDFTESTDTSFFSDFEGLEIAPATSASEAQSSVPNNAGAGKL</sequence>
<dbReference type="Pfam" id="PF00544">
    <property type="entry name" value="Pectate_lyase_4"/>
    <property type="match status" value="1"/>
</dbReference>
<dbReference type="AlphaFoldDB" id="A0A2I2GPV4"/>
<dbReference type="PANTHER" id="PTHR31683:SF16">
    <property type="entry name" value="PECTIN LYASE A-RELATED"/>
    <property type="match status" value="1"/>
</dbReference>
<dbReference type="FunFam" id="2.160.20.10:FF:000003">
    <property type="entry name" value="Pectin lyase F"/>
    <property type="match status" value="1"/>
</dbReference>
<keyword evidence="18" id="KW-1185">Reference proteome</keyword>
<comment type="catalytic activity">
    <reaction evidence="10">
        <text>Eliminative cleavage of (1-&gt;4)-alpha-D-galacturonan methyl ester to give oligosaccharides with 4-deoxy-6-O-methyl-alpha-D-galact-4-enuronosyl groups at their non-reducing ends.</text>
        <dbReference type="EC" id="4.2.2.10"/>
    </reaction>
</comment>
<evidence type="ECO:0000256" key="2">
    <source>
        <dbReference type="ARBA" id="ARBA00010980"/>
    </source>
</evidence>
<dbReference type="EC" id="4.2.2.10" evidence="12"/>
<evidence type="ECO:0000256" key="6">
    <source>
        <dbReference type="ARBA" id="ARBA00023239"/>
    </source>
</evidence>
<keyword evidence="7 13" id="KW-0119">Carbohydrate metabolism</keyword>
<dbReference type="RefSeq" id="XP_024710209.1">
    <property type="nucleotide sequence ID" value="XM_024851278.1"/>
</dbReference>
<evidence type="ECO:0000256" key="10">
    <source>
        <dbReference type="ARBA" id="ARBA00036818"/>
    </source>
</evidence>
<dbReference type="Gene3D" id="2.160.20.10">
    <property type="entry name" value="Single-stranded right-handed beta-helix, Pectin lyase-like"/>
    <property type="match status" value="1"/>
</dbReference>
<dbReference type="GO" id="GO:0030570">
    <property type="term" value="F:pectate lyase activity"/>
    <property type="evidence" value="ECO:0007669"/>
    <property type="project" value="InterPro"/>
</dbReference>
<comment type="function">
    <text evidence="11">Pectinolytic enzymes consist of four classes of enzymes: pectin lyase, polygalacturonase, pectin methylesterase and rhamnogalacturonase. Among pectinolytic enzymes, pectin lyase is the most important in depolymerization of pectin, since it cleaves internal glycosidic bonds of highly methylated pectins.</text>
</comment>
<keyword evidence="6 13" id="KW-0456">Lyase</keyword>
<dbReference type="OrthoDB" id="1637350at2759"/>
<dbReference type="EMBL" id="MSFO01000001">
    <property type="protein sequence ID" value="PLB54907.1"/>
    <property type="molecule type" value="Genomic_DNA"/>
</dbReference>
<evidence type="ECO:0000256" key="13">
    <source>
        <dbReference type="RuleBase" id="RU361173"/>
    </source>
</evidence>
<evidence type="ECO:0000259" key="16">
    <source>
        <dbReference type="SMART" id="SM00656"/>
    </source>
</evidence>
<evidence type="ECO:0000256" key="5">
    <source>
        <dbReference type="ARBA" id="ARBA00023157"/>
    </source>
</evidence>
<feature type="compositionally biased region" description="Polar residues" evidence="14">
    <location>
        <begin position="357"/>
        <end position="368"/>
    </location>
</feature>
<dbReference type="GO" id="GO:0047490">
    <property type="term" value="F:pectin lyase activity"/>
    <property type="evidence" value="ECO:0007669"/>
    <property type="project" value="UniProtKB-EC"/>
</dbReference>
<keyword evidence="3 13" id="KW-0964">Secreted</keyword>
<feature type="domain" description="Pectate lyase" evidence="16">
    <location>
        <begin position="90"/>
        <end position="298"/>
    </location>
</feature>
<evidence type="ECO:0000256" key="8">
    <source>
        <dbReference type="ARBA" id="ARBA00023316"/>
    </source>
</evidence>
<dbReference type="GO" id="GO:0071555">
    <property type="term" value="P:cell wall organization"/>
    <property type="evidence" value="ECO:0007669"/>
    <property type="project" value="UniProtKB-KW"/>
</dbReference>
<name>A0A2I2GPV4_9EURO</name>
<dbReference type="InterPro" id="IPR011050">
    <property type="entry name" value="Pectin_lyase_fold/virulence"/>
</dbReference>
<feature type="region of interest" description="Disordered" evidence="14">
    <location>
        <begin position="356"/>
        <end position="375"/>
    </location>
</feature>
<dbReference type="STRING" id="1392250.A0A2I2GPV4"/>
<comment type="similarity">
    <text evidence="2 13">Belongs to the polysaccharide lyase 1 family.</text>
</comment>